<dbReference type="PROSITE" id="PS51257">
    <property type="entry name" value="PROKAR_LIPOPROTEIN"/>
    <property type="match status" value="1"/>
</dbReference>
<proteinExistence type="predicted"/>
<dbReference type="PANTHER" id="PTHR30619:SF1">
    <property type="entry name" value="RECOMBINATION PROTEIN 2"/>
    <property type="match status" value="1"/>
</dbReference>
<dbReference type="CDD" id="cd07731">
    <property type="entry name" value="ComA-like_MBL-fold"/>
    <property type="match status" value="1"/>
</dbReference>
<keyword evidence="2" id="KW-0732">Signal</keyword>
<evidence type="ECO:0000313" key="5">
    <source>
        <dbReference type="Proteomes" id="UP000693672"/>
    </source>
</evidence>
<evidence type="ECO:0000256" key="2">
    <source>
        <dbReference type="SAM" id="SignalP"/>
    </source>
</evidence>
<dbReference type="Proteomes" id="UP000693672">
    <property type="component" value="Unassembled WGS sequence"/>
</dbReference>
<evidence type="ECO:0000259" key="3">
    <source>
        <dbReference type="SMART" id="SM00849"/>
    </source>
</evidence>
<sequence length="338" mass="37814">MINQVKKHGMKFAGFVIVSALLITAACTQISPEPQQTAAPLPKEEQKDDAPPLRTKEVFDTEKYKGLLQIHYFHLKDTKVGTGDSYLITTPDGKNMLMDAGIASAGWQVVRYLDQLGIKELDAAYNTHPHTDHLGGFAEVLKAKDAKVYYRQSHEYTASSQYRNTIAQIERKKIPQKVLKTGDTFMLGNEVKFEVLSPNVENVNSVIKDNEAPTINFYSLVVKMTYKDTSFIFPGDIYKDREAELAEKFGSKLKADFVHAPHHGHATSSSPTWVDAVMPKVTVLSNNIFSSLEILKRYERKGAEVYSTGLNGNILITSDGKKLSVVTEKDRVDTKKIR</sequence>
<dbReference type="Pfam" id="PF00753">
    <property type="entry name" value="Lactamase_B"/>
    <property type="match status" value="1"/>
</dbReference>
<dbReference type="InterPro" id="IPR001279">
    <property type="entry name" value="Metallo-B-lactamas"/>
</dbReference>
<feature type="signal peptide" evidence="2">
    <location>
        <begin position="1"/>
        <end position="25"/>
    </location>
</feature>
<protein>
    <recommendedName>
        <fullName evidence="3">Metallo-beta-lactamase domain-containing protein</fullName>
    </recommendedName>
</protein>
<gene>
    <name evidence="4" type="ORF">PAESOLCIP111_00074</name>
</gene>
<dbReference type="RefSeq" id="WP_218089911.1">
    <property type="nucleotide sequence ID" value="NZ_CAJVAS010000001.1"/>
</dbReference>
<organism evidence="4 5">
    <name type="scientific">Paenibacillus solanacearum</name>
    <dbReference type="NCBI Taxonomy" id="2048548"/>
    <lineage>
        <taxon>Bacteria</taxon>
        <taxon>Bacillati</taxon>
        <taxon>Bacillota</taxon>
        <taxon>Bacilli</taxon>
        <taxon>Bacillales</taxon>
        <taxon>Paenibacillaceae</taxon>
        <taxon>Paenibacillus</taxon>
    </lineage>
</organism>
<name>A0A916JRN4_9BACL</name>
<feature type="compositionally biased region" description="Basic and acidic residues" evidence="1">
    <location>
        <begin position="42"/>
        <end position="54"/>
    </location>
</feature>
<reference evidence="4" key="1">
    <citation type="submission" date="2021-06" db="EMBL/GenBank/DDBJ databases">
        <authorList>
            <person name="Criscuolo A."/>
        </authorList>
    </citation>
    <scope>NUCLEOTIDE SEQUENCE</scope>
    <source>
        <strain evidence="4">CIP111600</strain>
    </source>
</reference>
<dbReference type="SMART" id="SM00849">
    <property type="entry name" value="Lactamase_B"/>
    <property type="match status" value="1"/>
</dbReference>
<dbReference type="EMBL" id="CAJVAS010000001">
    <property type="protein sequence ID" value="CAG7596248.1"/>
    <property type="molecule type" value="Genomic_DNA"/>
</dbReference>
<comment type="caution">
    <text evidence="4">The sequence shown here is derived from an EMBL/GenBank/DDBJ whole genome shotgun (WGS) entry which is preliminary data.</text>
</comment>
<evidence type="ECO:0000313" key="4">
    <source>
        <dbReference type="EMBL" id="CAG7596248.1"/>
    </source>
</evidence>
<dbReference type="PANTHER" id="PTHR30619">
    <property type="entry name" value="DNA INTERNALIZATION/COMPETENCE PROTEIN COMEC/REC2"/>
    <property type="match status" value="1"/>
</dbReference>
<evidence type="ECO:0000256" key="1">
    <source>
        <dbReference type="SAM" id="MobiDB-lite"/>
    </source>
</evidence>
<keyword evidence="5" id="KW-1185">Reference proteome</keyword>
<dbReference type="InterPro" id="IPR052159">
    <property type="entry name" value="Competence_DNA_uptake"/>
</dbReference>
<feature type="domain" description="Metallo-beta-lactamase" evidence="3">
    <location>
        <begin position="82"/>
        <end position="288"/>
    </location>
</feature>
<accession>A0A916JRN4</accession>
<feature type="chain" id="PRO_5039285544" description="Metallo-beta-lactamase domain-containing protein" evidence="2">
    <location>
        <begin position="26"/>
        <end position="338"/>
    </location>
</feature>
<feature type="region of interest" description="Disordered" evidence="1">
    <location>
        <begin position="34"/>
        <end position="54"/>
    </location>
</feature>
<dbReference type="InterPro" id="IPR035681">
    <property type="entry name" value="ComA-like_MBL"/>
</dbReference>
<dbReference type="AlphaFoldDB" id="A0A916JRN4"/>